<evidence type="ECO:0000313" key="3">
    <source>
        <dbReference type="Proteomes" id="UP000249056"/>
    </source>
</evidence>
<dbReference type="AlphaFoldDB" id="A0A395IMW6"/>
<dbReference type="PANTHER" id="PTHR31263">
    <property type="entry name" value="CELLULASE FAMILY PROTEIN (AFU_ORTHOLOGUE AFUA_5G14560)"/>
    <property type="match status" value="1"/>
</dbReference>
<keyword evidence="1" id="KW-0732">Signal</keyword>
<reference evidence="2 3" key="1">
    <citation type="submission" date="2018-06" db="EMBL/GenBank/DDBJ databases">
        <title>Genome Sequence of the Brown Rot Fungal Pathogen Monilinia fructigena.</title>
        <authorList>
            <person name="Landi L."/>
            <person name="De Miccolis Angelini R.M."/>
            <person name="Pollastro S."/>
            <person name="Abate D."/>
            <person name="Faretra F."/>
            <person name="Romanazzi G."/>
        </authorList>
    </citation>
    <scope>NUCLEOTIDE SEQUENCE [LARGE SCALE GENOMIC DNA]</scope>
    <source>
        <strain evidence="2 3">Mfrg269</strain>
    </source>
</reference>
<dbReference type="Proteomes" id="UP000249056">
    <property type="component" value="Unassembled WGS sequence"/>
</dbReference>
<feature type="chain" id="PRO_5017367361" description="Glycoside hydrolase family 5 domain-containing protein" evidence="1">
    <location>
        <begin position="21"/>
        <end position="302"/>
    </location>
</feature>
<organism evidence="2 3">
    <name type="scientific">Monilinia fructigena</name>
    <dbReference type="NCBI Taxonomy" id="38457"/>
    <lineage>
        <taxon>Eukaryota</taxon>
        <taxon>Fungi</taxon>
        <taxon>Dikarya</taxon>
        <taxon>Ascomycota</taxon>
        <taxon>Pezizomycotina</taxon>
        <taxon>Leotiomycetes</taxon>
        <taxon>Helotiales</taxon>
        <taxon>Sclerotiniaceae</taxon>
        <taxon>Monilinia</taxon>
    </lineage>
</organism>
<gene>
    <name evidence="2" type="ORF">DID88_002716</name>
</gene>
<evidence type="ECO:0000313" key="2">
    <source>
        <dbReference type="EMBL" id="RAL61647.1"/>
    </source>
</evidence>
<evidence type="ECO:0008006" key="4">
    <source>
        <dbReference type="Google" id="ProtNLM"/>
    </source>
</evidence>
<dbReference type="OrthoDB" id="442731at2759"/>
<sequence length="302" mass="33496">MYFTKALLLLLSPLFASSLASPIEERANWALCPLTTSGRWILDSAGHNVSYAGVNWPGAADTMLPEGLQYQSISTIVSKIKSPGHECTANGTAVLNEIIKNNPTFTAKDYENGGMSLMPLLQSASSNKYMFISITIFQRVHGVAPRMMETLGLGILISMLQNWKRGIAYMATRGAKWGNLMSVSLRNELREPSDNATLTSTSYNWADCCVDGWGHAQTTSDYASVYSTCLKSYLSDIKAGWMVWALSGSYYIREGTQDYEETWGLLSHNWSEWRDPTDVKNVIEPMPFMASVAVTTLLSEEY</sequence>
<name>A0A395IMW6_9HELO</name>
<evidence type="ECO:0000256" key="1">
    <source>
        <dbReference type="SAM" id="SignalP"/>
    </source>
</evidence>
<protein>
    <recommendedName>
        <fullName evidence="4">Glycoside hydrolase family 5 domain-containing protein</fullName>
    </recommendedName>
</protein>
<dbReference type="PANTHER" id="PTHR31263:SF0">
    <property type="entry name" value="CELLULASE FAMILY PROTEIN (AFU_ORTHOLOGUE AFUA_5G14560)"/>
    <property type="match status" value="1"/>
</dbReference>
<dbReference type="InterPro" id="IPR017853">
    <property type="entry name" value="GH"/>
</dbReference>
<proteinExistence type="predicted"/>
<dbReference type="EMBL" id="QKRW01000029">
    <property type="protein sequence ID" value="RAL61647.1"/>
    <property type="molecule type" value="Genomic_DNA"/>
</dbReference>
<feature type="signal peptide" evidence="1">
    <location>
        <begin position="1"/>
        <end position="20"/>
    </location>
</feature>
<accession>A0A395IMW6</accession>
<dbReference type="SUPFAM" id="SSF51445">
    <property type="entry name" value="(Trans)glycosidases"/>
    <property type="match status" value="1"/>
</dbReference>
<keyword evidence="3" id="KW-1185">Reference proteome</keyword>
<dbReference type="Gene3D" id="3.20.20.80">
    <property type="entry name" value="Glycosidases"/>
    <property type="match status" value="1"/>
</dbReference>
<comment type="caution">
    <text evidence="2">The sequence shown here is derived from an EMBL/GenBank/DDBJ whole genome shotgun (WGS) entry which is preliminary data.</text>
</comment>